<dbReference type="InterPro" id="IPR010626">
    <property type="entry name" value="DUF1217"/>
</dbReference>
<sequence length="257" mass="28685">MSAISVGASGIQGWRILQNQASRHIEMVSQDPVVQRSTNTFRERIGDIETAAELVKDYKTLHVALRAFGLDDDIGSKAFIQKVLESDLDDDDSFVNRLSDARYLRLASAFDFEGGSVDVSNIQDSVSKEYIQREYEYRVGEGDENLRLALNAMRELQAMVGRESSDRTLWYEVLGNPPLKEVFSGAFGFGKHYGNLPIDRQLDEFVDASERFLGSSSFLELTSAEGIDGLMKSFLARSELQASKGQDSYSIALELLQ</sequence>
<dbReference type="RefSeq" id="WP_271890323.1">
    <property type="nucleotide sequence ID" value="NZ_JAQBIE010000029.1"/>
</dbReference>
<protein>
    <submittedName>
        <fullName evidence="1">DUF1217 domain-containing protein</fullName>
    </submittedName>
</protein>
<organism evidence="1 2">
    <name type="scientific">Paracoccus onchidii</name>
    <dbReference type="NCBI Taxonomy" id="3017813"/>
    <lineage>
        <taxon>Bacteria</taxon>
        <taxon>Pseudomonadati</taxon>
        <taxon>Pseudomonadota</taxon>
        <taxon>Alphaproteobacteria</taxon>
        <taxon>Rhodobacterales</taxon>
        <taxon>Paracoccaceae</taxon>
        <taxon>Paracoccus</taxon>
    </lineage>
</organism>
<dbReference type="Pfam" id="PF06748">
    <property type="entry name" value="DUF1217"/>
    <property type="match status" value="1"/>
</dbReference>
<dbReference type="SUPFAM" id="SSF158837">
    <property type="entry name" value="AGR C 984p-like"/>
    <property type="match status" value="1"/>
</dbReference>
<accession>A0ABT4ZIN2</accession>
<reference evidence="1" key="1">
    <citation type="submission" date="2022-12" db="EMBL/GenBank/DDBJ databases">
        <title>Paracoccus onchidii sp. nov., isolated from a marine invertebrate from the South China Sea.</title>
        <authorList>
            <person name="Xu S."/>
            <person name="Liu Z."/>
            <person name="Xu Y."/>
        </authorList>
    </citation>
    <scope>NUCLEOTIDE SEQUENCE</scope>
    <source>
        <strain evidence="1">Z330</strain>
    </source>
</reference>
<name>A0ABT4ZIN2_9RHOB</name>
<dbReference type="InterPro" id="IPR023157">
    <property type="entry name" value="AGR-C-984p-like_sf"/>
</dbReference>
<evidence type="ECO:0000313" key="2">
    <source>
        <dbReference type="Proteomes" id="UP001165641"/>
    </source>
</evidence>
<dbReference type="Proteomes" id="UP001165641">
    <property type="component" value="Unassembled WGS sequence"/>
</dbReference>
<keyword evidence="2" id="KW-1185">Reference proteome</keyword>
<evidence type="ECO:0000313" key="1">
    <source>
        <dbReference type="EMBL" id="MDB6179219.1"/>
    </source>
</evidence>
<gene>
    <name evidence="1" type="ORF">PAF17_17145</name>
</gene>
<dbReference type="EMBL" id="JAQBIE010000029">
    <property type="protein sequence ID" value="MDB6179219.1"/>
    <property type="molecule type" value="Genomic_DNA"/>
</dbReference>
<comment type="caution">
    <text evidence="1">The sequence shown here is derived from an EMBL/GenBank/DDBJ whole genome shotgun (WGS) entry which is preliminary data.</text>
</comment>
<proteinExistence type="predicted"/>
<dbReference type="Gene3D" id="1.10.3700.10">
    <property type="entry name" value="AGR C 984p-like"/>
    <property type="match status" value="1"/>
</dbReference>